<dbReference type="InParanoid" id="A0A1X7UHL9"/>
<accession>A0A1X7UHL9</accession>
<evidence type="ECO:0000313" key="2">
    <source>
        <dbReference type="EnsemblMetazoa" id="Aqu2.1.26961_001"/>
    </source>
</evidence>
<dbReference type="EnsemblMetazoa" id="Aqu2.1.26961_001">
    <property type="protein sequence ID" value="Aqu2.1.26961_001"/>
    <property type="gene ID" value="Aqu2.1.26961"/>
</dbReference>
<feature type="compositionally biased region" description="Basic and acidic residues" evidence="1">
    <location>
        <begin position="1"/>
        <end position="25"/>
    </location>
</feature>
<proteinExistence type="predicted"/>
<reference evidence="2" key="1">
    <citation type="submission" date="2017-05" db="UniProtKB">
        <authorList>
            <consortium name="EnsemblMetazoa"/>
        </authorList>
    </citation>
    <scope>IDENTIFICATION</scope>
</reference>
<name>A0A1X7UHL9_AMPQE</name>
<protein>
    <submittedName>
        <fullName evidence="2">Uncharacterized protein</fullName>
    </submittedName>
</protein>
<feature type="region of interest" description="Disordered" evidence="1">
    <location>
        <begin position="1"/>
        <end position="36"/>
    </location>
</feature>
<organism evidence="2">
    <name type="scientific">Amphimedon queenslandica</name>
    <name type="common">Sponge</name>
    <dbReference type="NCBI Taxonomy" id="400682"/>
    <lineage>
        <taxon>Eukaryota</taxon>
        <taxon>Metazoa</taxon>
        <taxon>Porifera</taxon>
        <taxon>Demospongiae</taxon>
        <taxon>Heteroscleromorpha</taxon>
        <taxon>Haplosclerida</taxon>
        <taxon>Niphatidae</taxon>
        <taxon>Amphimedon</taxon>
    </lineage>
</organism>
<sequence length="73" mass="8687">MEAHHNETLRKQKTIEKKREKKEKPAPNSFEQNPGAGILLGCTTLYMDSYHRARCTTAKLNNRYRTHNYFQQY</sequence>
<dbReference type="AlphaFoldDB" id="A0A1X7UHL9"/>
<evidence type="ECO:0000256" key="1">
    <source>
        <dbReference type="SAM" id="MobiDB-lite"/>
    </source>
</evidence>